<accession>C0CVI9</accession>
<proteinExistence type="predicted"/>
<evidence type="ECO:0000313" key="2">
    <source>
        <dbReference type="Proteomes" id="UP000004756"/>
    </source>
</evidence>
<sequence length="58" mass="6369">MPETSSIAVVFVKIRGFFATDYGFGSVRAIFLTEKAGQEASDVHPMGKMVRKAAYKRA</sequence>
<dbReference type="HOGENOM" id="CLU_2971175_0_0_9"/>
<dbReference type="EMBL" id="ACCJ01000042">
    <property type="protein sequence ID" value="EEG56904.1"/>
    <property type="molecule type" value="Genomic_DNA"/>
</dbReference>
<protein>
    <submittedName>
        <fullName evidence="1">Uncharacterized protein</fullName>
    </submittedName>
</protein>
<reference evidence="1 2" key="1">
    <citation type="submission" date="2009-01" db="EMBL/GenBank/DDBJ databases">
        <authorList>
            <person name="Fulton L."/>
            <person name="Clifton S."/>
            <person name="Fulton B."/>
            <person name="Xu J."/>
            <person name="Minx P."/>
            <person name="Pepin K.H."/>
            <person name="Johnson M."/>
            <person name="Bhonagiri V."/>
            <person name="Nash W.E."/>
            <person name="Mardis E.R."/>
            <person name="Wilson R.K."/>
        </authorList>
    </citation>
    <scope>NUCLEOTIDE SEQUENCE [LARGE SCALE GENOMIC DNA]</scope>
    <source>
        <strain evidence="1 2">DSM 15981</strain>
    </source>
</reference>
<gene>
    <name evidence="1" type="ORF">CLOSTASPAR_00992</name>
</gene>
<name>C0CVI9_9FIRM</name>
<reference evidence="1 2" key="2">
    <citation type="submission" date="2009-02" db="EMBL/GenBank/DDBJ databases">
        <title>Draft genome sequence of Clostridium asparagiforme (DSM 15981).</title>
        <authorList>
            <person name="Sudarsanam P."/>
            <person name="Ley R."/>
            <person name="Guruge J."/>
            <person name="Turnbaugh P.J."/>
            <person name="Mahowald M."/>
            <person name="Liep D."/>
            <person name="Gordon J."/>
        </authorList>
    </citation>
    <scope>NUCLEOTIDE SEQUENCE [LARGE SCALE GENOMIC DNA]</scope>
    <source>
        <strain evidence="1 2">DSM 15981</strain>
    </source>
</reference>
<evidence type="ECO:0000313" key="1">
    <source>
        <dbReference type="EMBL" id="EEG56904.1"/>
    </source>
</evidence>
<dbReference type="AlphaFoldDB" id="C0CVI9"/>
<comment type="caution">
    <text evidence="1">The sequence shown here is derived from an EMBL/GenBank/DDBJ whole genome shotgun (WGS) entry which is preliminary data.</text>
</comment>
<organism evidence="1 2">
    <name type="scientific">[Clostridium] asparagiforme DSM 15981</name>
    <dbReference type="NCBI Taxonomy" id="518636"/>
    <lineage>
        <taxon>Bacteria</taxon>
        <taxon>Bacillati</taxon>
        <taxon>Bacillota</taxon>
        <taxon>Clostridia</taxon>
        <taxon>Lachnospirales</taxon>
        <taxon>Lachnospiraceae</taxon>
        <taxon>Enterocloster</taxon>
    </lineage>
</organism>
<dbReference type="Proteomes" id="UP000004756">
    <property type="component" value="Unassembled WGS sequence"/>
</dbReference>
<keyword evidence="2" id="KW-1185">Reference proteome</keyword>